<dbReference type="InterPro" id="IPR028978">
    <property type="entry name" value="Chorismate_lyase_/UTRA_dom_sf"/>
</dbReference>
<dbReference type="Pfam" id="PF07702">
    <property type="entry name" value="UTRA"/>
    <property type="match status" value="1"/>
</dbReference>
<dbReference type="SMART" id="SM00345">
    <property type="entry name" value="HTH_GNTR"/>
    <property type="match status" value="1"/>
</dbReference>
<reference evidence="5 6" key="1">
    <citation type="submission" date="2016-10" db="EMBL/GenBank/DDBJ databases">
        <authorList>
            <person name="de Groot N.N."/>
        </authorList>
    </citation>
    <scope>NUCLEOTIDE SEQUENCE [LARGE SCALE GENOMIC DNA]</scope>
    <source>
        <strain evidence="5 6">CGMCC 1.11030</strain>
    </source>
</reference>
<keyword evidence="2" id="KW-0238">DNA-binding</keyword>
<evidence type="ECO:0000256" key="2">
    <source>
        <dbReference type="ARBA" id="ARBA00023125"/>
    </source>
</evidence>
<name>A0A1I3GAG5_9RHOB</name>
<protein>
    <submittedName>
        <fullName evidence="5">GntR family transcriptional regulator, phosphonate transport system regulatory protein</fullName>
    </submittedName>
</protein>
<dbReference type="EMBL" id="FOQH01000005">
    <property type="protein sequence ID" value="SFI20449.1"/>
    <property type="molecule type" value="Genomic_DNA"/>
</dbReference>
<dbReference type="PANTHER" id="PTHR44846:SF1">
    <property type="entry name" value="MANNOSYL-D-GLYCERATE TRANSPORT_METABOLISM SYSTEM REPRESSOR MNGR-RELATED"/>
    <property type="match status" value="1"/>
</dbReference>
<dbReference type="Gene3D" id="1.10.10.10">
    <property type="entry name" value="Winged helix-like DNA-binding domain superfamily/Winged helix DNA-binding domain"/>
    <property type="match status" value="1"/>
</dbReference>
<dbReference type="GO" id="GO:0003700">
    <property type="term" value="F:DNA-binding transcription factor activity"/>
    <property type="evidence" value="ECO:0007669"/>
    <property type="project" value="InterPro"/>
</dbReference>
<dbReference type="InterPro" id="IPR050679">
    <property type="entry name" value="Bact_HTH_transcr_reg"/>
</dbReference>
<dbReference type="InterPro" id="IPR012702">
    <property type="entry name" value="CP_lyase_PhnF"/>
</dbReference>
<evidence type="ECO:0000313" key="6">
    <source>
        <dbReference type="Proteomes" id="UP000199377"/>
    </source>
</evidence>
<accession>A0A1I3GAG5</accession>
<dbReference type="RefSeq" id="WP_092859908.1">
    <property type="nucleotide sequence ID" value="NZ_FOQH01000005.1"/>
</dbReference>
<dbReference type="SUPFAM" id="SSF64288">
    <property type="entry name" value="Chorismate lyase-like"/>
    <property type="match status" value="1"/>
</dbReference>
<dbReference type="Gene3D" id="3.40.1410.10">
    <property type="entry name" value="Chorismate lyase-like"/>
    <property type="match status" value="1"/>
</dbReference>
<dbReference type="STRING" id="1114924.SAMN05216258_10553"/>
<keyword evidence="3" id="KW-0804">Transcription</keyword>
<dbReference type="Proteomes" id="UP000199377">
    <property type="component" value="Unassembled WGS sequence"/>
</dbReference>
<dbReference type="InterPro" id="IPR011663">
    <property type="entry name" value="UTRA"/>
</dbReference>
<dbReference type="SUPFAM" id="SSF46785">
    <property type="entry name" value="Winged helix' DNA-binding domain"/>
    <property type="match status" value="1"/>
</dbReference>
<feature type="domain" description="HTH gntR-type" evidence="4">
    <location>
        <begin position="20"/>
        <end position="88"/>
    </location>
</feature>
<evidence type="ECO:0000313" key="5">
    <source>
        <dbReference type="EMBL" id="SFI20449.1"/>
    </source>
</evidence>
<dbReference type="PROSITE" id="PS50949">
    <property type="entry name" value="HTH_GNTR"/>
    <property type="match status" value="1"/>
</dbReference>
<dbReference type="InterPro" id="IPR036390">
    <property type="entry name" value="WH_DNA-bd_sf"/>
</dbReference>
<dbReference type="GO" id="GO:0003677">
    <property type="term" value="F:DNA binding"/>
    <property type="evidence" value="ECO:0007669"/>
    <property type="project" value="UniProtKB-KW"/>
</dbReference>
<sequence>MPQGLGGRAQAGEGAEAPAGPIWARIRDALAEEIREGRWATGERLPSETALAARFGVNRHTLRRATAALAEAGLVHVRRGAGATVTHATTDYPISRRTRFSENLRAAGREPTRRILSLETQAASRAEAEALEIARGAPVHVYEGLTLADGVPMAVARTVFPAAALPGLPEALRETGSITAALAAGGVADYTRRWTRMTACRPGVLIARHLMIPETTPLLRAESLSEDAAGRPVEYGLTWFCTDRTPLLIAEPGAAPEQRSA</sequence>
<dbReference type="NCBIfam" id="TIGR02325">
    <property type="entry name" value="C_P_lyase_phnF"/>
    <property type="match status" value="1"/>
</dbReference>
<keyword evidence="6" id="KW-1185">Reference proteome</keyword>
<dbReference type="CDD" id="cd07377">
    <property type="entry name" value="WHTH_GntR"/>
    <property type="match status" value="1"/>
</dbReference>
<proteinExistence type="predicted"/>
<dbReference type="Pfam" id="PF00392">
    <property type="entry name" value="GntR"/>
    <property type="match status" value="1"/>
</dbReference>
<dbReference type="PRINTS" id="PR00035">
    <property type="entry name" value="HTHGNTR"/>
</dbReference>
<dbReference type="OrthoDB" id="9800645at2"/>
<dbReference type="PANTHER" id="PTHR44846">
    <property type="entry name" value="MANNOSYL-D-GLYCERATE TRANSPORT/METABOLISM SYSTEM REPRESSOR MNGR-RELATED"/>
    <property type="match status" value="1"/>
</dbReference>
<dbReference type="AlphaFoldDB" id="A0A1I3GAG5"/>
<dbReference type="SMART" id="SM00866">
    <property type="entry name" value="UTRA"/>
    <property type="match status" value="1"/>
</dbReference>
<dbReference type="InterPro" id="IPR036388">
    <property type="entry name" value="WH-like_DNA-bd_sf"/>
</dbReference>
<evidence type="ECO:0000256" key="3">
    <source>
        <dbReference type="ARBA" id="ARBA00023163"/>
    </source>
</evidence>
<dbReference type="InterPro" id="IPR000524">
    <property type="entry name" value="Tscrpt_reg_HTH_GntR"/>
</dbReference>
<evidence type="ECO:0000259" key="4">
    <source>
        <dbReference type="PROSITE" id="PS50949"/>
    </source>
</evidence>
<keyword evidence="1" id="KW-0805">Transcription regulation</keyword>
<organism evidence="5 6">
    <name type="scientific">Albimonas pacifica</name>
    <dbReference type="NCBI Taxonomy" id="1114924"/>
    <lineage>
        <taxon>Bacteria</taxon>
        <taxon>Pseudomonadati</taxon>
        <taxon>Pseudomonadota</taxon>
        <taxon>Alphaproteobacteria</taxon>
        <taxon>Rhodobacterales</taxon>
        <taxon>Paracoccaceae</taxon>
        <taxon>Albimonas</taxon>
    </lineage>
</organism>
<gene>
    <name evidence="5" type="ORF">SAMN05216258_10553</name>
</gene>
<evidence type="ECO:0000256" key="1">
    <source>
        <dbReference type="ARBA" id="ARBA00023015"/>
    </source>
</evidence>
<dbReference type="GO" id="GO:0045892">
    <property type="term" value="P:negative regulation of DNA-templated transcription"/>
    <property type="evidence" value="ECO:0007669"/>
    <property type="project" value="TreeGrafter"/>
</dbReference>